<keyword evidence="1" id="KW-0175">Coiled coil</keyword>
<comment type="caution">
    <text evidence="2">The sequence shown here is derived from an EMBL/GenBank/DDBJ whole genome shotgun (WGS) entry which is preliminary data.</text>
</comment>
<dbReference type="STRING" id="1801774.A3A05_03445"/>
<evidence type="ECO:0000313" key="2">
    <source>
        <dbReference type="EMBL" id="OGI86610.1"/>
    </source>
</evidence>
<dbReference type="Proteomes" id="UP000176187">
    <property type="component" value="Unassembled WGS sequence"/>
</dbReference>
<accession>A0A1F6WXL8</accession>
<evidence type="ECO:0000313" key="3">
    <source>
        <dbReference type="Proteomes" id="UP000176187"/>
    </source>
</evidence>
<sequence length="124" mass="14355">MRNFQKKRGFRNIMHSKPVLAILGVLVLFFAWGVIGFMGKMEITRQNRKVAENKIAELEERKEKLSSEIAKLKTESGVEESIREKFGLAKEGEGLIVVVEDQRKKETKPPGPSGFWSWLFFWKK</sequence>
<proteinExistence type="predicted"/>
<name>A0A1F6WXL8_9BACT</name>
<gene>
    <name evidence="2" type="ORF">A3A05_03445</name>
</gene>
<reference evidence="2 3" key="1">
    <citation type="journal article" date="2016" name="Nat. Commun.">
        <title>Thousands of microbial genomes shed light on interconnected biogeochemical processes in an aquifer system.</title>
        <authorList>
            <person name="Anantharaman K."/>
            <person name="Brown C.T."/>
            <person name="Hug L.A."/>
            <person name="Sharon I."/>
            <person name="Castelle C.J."/>
            <person name="Probst A.J."/>
            <person name="Thomas B.C."/>
            <person name="Singh A."/>
            <person name="Wilkins M.J."/>
            <person name="Karaoz U."/>
            <person name="Brodie E.L."/>
            <person name="Williams K.H."/>
            <person name="Hubbard S.S."/>
            <person name="Banfield J.F."/>
        </authorList>
    </citation>
    <scope>NUCLEOTIDE SEQUENCE [LARGE SCALE GENOMIC DNA]</scope>
</reference>
<feature type="coiled-coil region" evidence="1">
    <location>
        <begin position="41"/>
        <end position="75"/>
    </location>
</feature>
<dbReference type="EMBL" id="MFUY01000001">
    <property type="protein sequence ID" value="OGI86610.1"/>
    <property type="molecule type" value="Genomic_DNA"/>
</dbReference>
<protein>
    <recommendedName>
        <fullName evidence="4">Septum formation initiator</fullName>
    </recommendedName>
</protein>
<dbReference type="InterPro" id="IPR007060">
    <property type="entry name" value="FtsL/DivIC"/>
</dbReference>
<dbReference type="Pfam" id="PF04977">
    <property type="entry name" value="DivIC"/>
    <property type="match status" value="1"/>
</dbReference>
<evidence type="ECO:0008006" key="4">
    <source>
        <dbReference type="Google" id="ProtNLM"/>
    </source>
</evidence>
<organism evidence="2 3">
    <name type="scientific">Candidatus Nomurabacteria bacterium RIFCSPLOWO2_01_FULL_41_12</name>
    <dbReference type="NCBI Taxonomy" id="1801774"/>
    <lineage>
        <taxon>Bacteria</taxon>
        <taxon>Candidatus Nomuraibacteriota</taxon>
    </lineage>
</organism>
<evidence type="ECO:0000256" key="1">
    <source>
        <dbReference type="SAM" id="Coils"/>
    </source>
</evidence>
<dbReference type="AlphaFoldDB" id="A0A1F6WXL8"/>